<reference evidence="1 2" key="2">
    <citation type="journal article" date="2019" name="G3 (Bethesda)">
        <title>Hybrid Assembly of the Genome of the Entomopathogenic Nematode Steinernema carpocapsae Identifies the X-Chromosome.</title>
        <authorList>
            <person name="Serra L."/>
            <person name="Macchietto M."/>
            <person name="Macias-Munoz A."/>
            <person name="McGill C.J."/>
            <person name="Rodriguez I.M."/>
            <person name="Rodriguez B."/>
            <person name="Murad R."/>
            <person name="Mortazavi A."/>
        </authorList>
    </citation>
    <scope>NUCLEOTIDE SEQUENCE [LARGE SCALE GENOMIC DNA]</scope>
    <source>
        <strain evidence="1 2">ALL</strain>
    </source>
</reference>
<proteinExistence type="predicted"/>
<evidence type="ECO:0000313" key="1">
    <source>
        <dbReference type="EMBL" id="TKR96544.1"/>
    </source>
</evidence>
<protein>
    <submittedName>
        <fullName evidence="1">Uncharacterized protein</fullName>
    </submittedName>
</protein>
<comment type="caution">
    <text evidence="1">The sequence shown here is derived from an EMBL/GenBank/DDBJ whole genome shotgun (WGS) entry which is preliminary data.</text>
</comment>
<gene>
    <name evidence="1" type="ORF">L596_010546</name>
</gene>
<dbReference type="EMBL" id="AZBU02000002">
    <property type="protein sequence ID" value="TKR96544.1"/>
    <property type="molecule type" value="Genomic_DNA"/>
</dbReference>
<sequence>MRCLHRRTVGFLFNSLFTSHGSRSRIHRVKTTIYFPTRNVSIAFVSTSFVKIPLRDQRTPMDIRQQ</sequence>
<dbReference type="AlphaFoldDB" id="A0A4U5PK12"/>
<dbReference type="Proteomes" id="UP000298663">
    <property type="component" value="Unassembled WGS sequence"/>
</dbReference>
<name>A0A4U5PK12_STECR</name>
<accession>A0A4U5PK12</accession>
<organism evidence="1 2">
    <name type="scientific">Steinernema carpocapsae</name>
    <name type="common">Entomopathogenic nematode</name>
    <dbReference type="NCBI Taxonomy" id="34508"/>
    <lineage>
        <taxon>Eukaryota</taxon>
        <taxon>Metazoa</taxon>
        <taxon>Ecdysozoa</taxon>
        <taxon>Nematoda</taxon>
        <taxon>Chromadorea</taxon>
        <taxon>Rhabditida</taxon>
        <taxon>Tylenchina</taxon>
        <taxon>Panagrolaimomorpha</taxon>
        <taxon>Strongyloidoidea</taxon>
        <taxon>Steinernematidae</taxon>
        <taxon>Steinernema</taxon>
    </lineage>
</organism>
<evidence type="ECO:0000313" key="2">
    <source>
        <dbReference type="Proteomes" id="UP000298663"/>
    </source>
</evidence>
<reference evidence="1 2" key="1">
    <citation type="journal article" date="2015" name="Genome Biol.">
        <title>Comparative genomics of Steinernema reveals deeply conserved gene regulatory networks.</title>
        <authorList>
            <person name="Dillman A.R."/>
            <person name="Macchietto M."/>
            <person name="Porter C.F."/>
            <person name="Rogers A."/>
            <person name="Williams B."/>
            <person name="Antoshechkin I."/>
            <person name="Lee M.M."/>
            <person name="Goodwin Z."/>
            <person name="Lu X."/>
            <person name="Lewis E.E."/>
            <person name="Goodrich-Blair H."/>
            <person name="Stock S.P."/>
            <person name="Adams B.J."/>
            <person name="Sternberg P.W."/>
            <person name="Mortazavi A."/>
        </authorList>
    </citation>
    <scope>NUCLEOTIDE SEQUENCE [LARGE SCALE GENOMIC DNA]</scope>
    <source>
        <strain evidence="1 2">ALL</strain>
    </source>
</reference>
<keyword evidence="2" id="KW-1185">Reference proteome</keyword>